<dbReference type="GO" id="GO:0016853">
    <property type="term" value="F:isomerase activity"/>
    <property type="evidence" value="ECO:0007669"/>
    <property type="project" value="UniProtKB-KW"/>
</dbReference>
<dbReference type="OrthoDB" id="104997at2"/>
<feature type="domain" description="Xylose isomerase-like TIM barrel" evidence="2">
    <location>
        <begin position="51"/>
        <end position="317"/>
    </location>
</feature>
<dbReference type="Gene3D" id="3.20.20.150">
    <property type="entry name" value="Divalent-metal-dependent TIM barrel enzymes"/>
    <property type="match status" value="1"/>
</dbReference>
<dbReference type="SUPFAM" id="SSF51658">
    <property type="entry name" value="Xylose isomerase-like"/>
    <property type="match status" value="1"/>
</dbReference>
<evidence type="ECO:0000313" key="3">
    <source>
        <dbReference type="EMBL" id="TDL34015.1"/>
    </source>
</evidence>
<evidence type="ECO:0000259" key="2">
    <source>
        <dbReference type="Pfam" id="PF01261"/>
    </source>
</evidence>
<dbReference type="EMBL" id="SMZQ01000009">
    <property type="protein sequence ID" value="TDL34015.1"/>
    <property type="molecule type" value="Genomic_DNA"/>
</dbReference>
<keyword evidence="1" id="KW-0119">Carbohydrate metabolism</keyword>
<dbReference type="RefSeq" id="WP_133350712.1">
    <property type="nucleotide sequence ID" value="NZ_SMZQ01000009.1"/>
</dbReference>
<dbReference type="AlphaFoldDB" id="A0A4R5XSW5"/>
<evidence type="ECO:0000313" key="4">
    <source>
        <dbReference type="Proteomes" id="UP000294621"/>
    </source>
</evidence>
<name>A0A4R5XSW5_9MICC</name>
<dbReference type="PANTHER" id="PTHR12110">
    <property type="entry name" value="HYDROXYPYRUVATE ISOMERASE"/>
    <property type="match status" value="1"/>
</dbReference>
<sequence length="324" mass="34976">MSTNRRIRLGTDLITFFDLSYWGIAKETSYEEWVRIVEADPHRYFDGMFDGCVEAGVEGIEFAPPPGGLTTALAAYGSAARLGTALRSRNLTVSSSFTFGAPLILGALEDEGHRATADDDIRRHADSLAELGGGLIVMGAVPRASLTGGDPNGIVGRSDLARVAEQIDMLGAAAAPAGVRLALHTDAYSVCSRLEDVTEILAQTSSDTVSLCLDAGHVTLDGGDAVEMLRVHVDRVPIMHWKDCIGPLDGAKLTGPIMERHAEMLTYFRVLGNGVVDWLEWQRVLKDANWSGWAIAEIDMSPDPVGEIRSGVDFFERKLAPIHQ</sequence>
<gene>
    <name evidence="3" type="ORF">E2R57_16015</name>
</gene>
<accession>A0A4R5XSW5</accession>
<keyword evidence="3" id="KW-0413">Isomerase</keyword>
<dbReference type="InterPro" id="IPR050312">
    <property type="entry name" value="IolE/XylAMocC-like"/>
</dbReference>
<reference evidence="3 4" key="1">
    <citation type="submission" date="2019-03" db="EMBL/GenBank/DDBJ databases">
        <title>Genome Sequencing and Assembly of Various Microbes Isolated from Partially Reclaimed Soil and Acid Mine Drainage (AMD) Site.</title>
        <authorList>
            <person name="Steinbock B."/>
            <person name="Bechtold R."/>
            <person name="Sevigny J.L."/>
            <person name="Thomas D."/>
            <person name="Cuthill L.R."/>
            <person name="Aveiro Johannsen E.J."/>
            <person name="Thomas K."/>
            <person name="Ghosh A."/>
        </authorList>
    </citation>
    <scope>NUCLEOTIDE SEQUENCE [LARGE SCALE GENOMIC DNA]</scope>
    <source>
        <strain evidence="3 4">S-A1</strain>
    </source>
</reference>
<dbReference type="PANTHER" id="PTHR12110:SF41">
    <property type="entry name" value="INOSOSE DEHYDRATASE"/>
    <property type="match status" value="1"/>
</dbReference>
<dbReference type="Pfam" id="PF01261">
    <property type="entry name" value="AP_endonuc_2"/>
    <property type="match status" value="1"/>
</dbReference>
<comment type="caution">
    <text evidence="3">The sequence shown here is derived from an EMBL/GenBank/DDBJ whole genome shotgun (WGS) entry which is preliminary data.</text>
</comment>
<evidence type="ECO:0000256" key="1">
    <source>
        <dbReference type="ARBA" id="ARBA00023277"/>
    </source>
</evidence>
<dbReference type="InterPro" id="IPR013022">
    <property type="entry name" value="Xyl_isomerase-like_TIM-brl"/>
</dbReference>
<organism evidence="3 4">
    <name type="scientific">Arthrobacter nitrophenolicus</name>
    <dbReference type="NCBI Taxonomy" id="683150"/>
    <lineage>
        <taxon>Bacteria</taxon>
        <taxon>Bacillati</taxon>
        <taxon>Actinomycetota</taxon>
        <taxon>Actinomycetes</taxon>
        <taxon>Micrococcales</taxon>
        <taxon>Micrococcaceae</taxon>
        <taxon>Arthrobacter</taxon>
    </lineage>
</organism>
<protein>
    <submittedName>
        <fullName evidence="3">Sugar phosphate isomerase/epimerase</fullName>
    </submittedName>
</protein>
<proteinExistence type="predicted"/>
<dbReference type="Proteomes" id="UP000294621">
    <property type="component" value="Unassembled WGS sequence"/>
</dbReference>
<dbReference type="InterPro" id="IPR036237">
    <property type="entry name" value="Xyl_isomerase-like_sf"/>
</dbReference>